<reference evidence="5" key="1">
    <citation type="journal article" date="2019" name="Int. J. Syst. Evol. Microbiol.">
        <title>The Global Catalogue of Microorganisms (GCM) 10K type strain sequencing project: providing services to taxonomists for standard genome sequencing and annotation.</title>
        <authorList>
            <consortium name="The Broad Institute Genomics Platform"/>
            <consortium name="The Broad Institute Genome Sequencing Center for Infectious Disease"/>
            <person name="Wu L."/>
            <person name="Ma J."/>
        </authorList>
    </citation>
    <scope>NUCLEOTIDE SEQUENCE [LARGE SCALE GENOMIC DNA]</scope>
    <source>
        <strain evidence="5">CCUG 50347</strain>
    </source>
</reference>
<dbReference type="PANTHER" id="PTHR33495:SF2">
    <property type="entry name" value="ANTI-SIGMA FACTOR ANTAGONIST TM_1081-RELATED"/>
    <property type="match status" value="1"/>
</dbReference>
<dbReference type="RefSeq" id="WP_274187840.1">
    <property type="nucleotide sequence ID" value="NZ_BAABHN010000051.1"/>
</dbReference>
<dbReference type="NCBIfam" id="TIGR00377">
    <property type="entry name" value="ant_ant_sig"/>
    <property type="match status" value="1"/>
</dbReference>
<accession>A0ABV9RQW0</accession>
<dbReference type="SUPFAM" id="SSF52091">
    <property type="entry name" value="SpoIIaa-like"/>
    <property type="match status" value="1"/>
</dbReference>
<dbReference type="InterPro" id="IPR002645">
    <property type="entry name" value="STAS_dom"/>
</dbReference>
<dbReference type="CDD" id="cd07043">
    <property type="entry name" value="STAS_anti-anti-sigma_factors"/>
    <property type="match status" value="1"/>
</dbReference>
<sequence>MADLTIRTERTDSDAIVSVGGDLDYDSHGRLEQALDAALDGGPPSGLVVDLADVTYCDSCGLRVLLGAQARARDVGATFVLQGAQGQPARALKLTGLDQVFG</sequence>
<gene>
    <name evidence="4" type="ORF">ACFPEL_24975</name>
</gene>
<feature type="domain" description="STAS" evidence="3">
    <location>
        <begin position="4"/>
        <end position="102"/>
    </location>
</feature>
<dbReference type="InterPro" id="IPR058548">
    <property type="entry name" value="MlaB-like_STAS"/>
</dbReference>
<evidence type="ECO:0000313" key="5">
    <source>
        <dbReference type="Proteomes" id="UP001595909"/>
    </source>
</evidence>
<comment type="similarity">
    <text evidence="1 2">Belongs to the anti-sigma-factor antagonist family.</text>
</comment>
<evidence type="ECO:0000259" key="3">
    <source>
        <dbReference type="PROSITE" id="PS50801"/>
    </source>
</evidence>
<keyword evidence="5" id="KW-1185">Reference proteome</keyword>
<name>A0ABV9RQW0_9PSEU</name>
<dbReference type="Proteomes" id="UP001595909">
    <property type="component" value="Unassembled WGS sequence"/>
</dbReference>
<dbReference type="Pfam" id="PF13466">
    <property type="entry name" value="STAS_2"/>
    <property type="match status" value="1"/>
</dbReference>
<evidence type="ECO:0000313" key="4">
    <source>
        <dbReference type="EMBL" id="MFC4835686.1"/>
    </source>
</evidence>
<dbReference type="EMBL" id="JBHSIM010000051">
    <property type="protein sequence ID" value="MFC4835686.1"/>
    <property type="molecule type" value="Genomic_DNA"/>
</dbReference>
<dbReference type="PANTHER" id="PTHR33495">
    <property type="entry name" value="ANTI-SIGMA FACTOR ANTAGONIST TM_1081-RELATED-RELATED"/>
    <property type="match status" value="1"/>
</dbReference>
<protein>
    <recommendedName>
        <fullName evidence="2">Anti-sigma factor antagonist</fullName>
    </recommendedName>
</protein>
<dbReference type="Gene3D" id="3.30.750.24">
    <property type="entry name" value="STAS domain"/>
    <property type="match status" value="1"/>
</dbReference>
<evidence type="ECO:0000256" key="1">
    <source>
        <dbReference type="ARBA" id="ARBA00009013"/>
    </source>
</evidence>
<evidence type="ECO:0000256" key="2">
    <source>
        <dbReference type="RuleBase" id="RU003749"/>
    </source>
</evidence>
<organism evidence="4 5">
    <name type="scientific">Actinomycetospora chibensis</name>
    <dbReference type="NCBI Taxonomy" id="663606"/>
    <lineage>
        <taxon>Bacteria</taxon>
        <taxon>Bacillati</taxon>
        <taxon>Actinomycetota</taxon>
        <taxon>Actinomycetes</taxon>
        <taxon>Pseudonocardiales</taxon>
        <taxon>Pseudonocardiaceae</taxon>
        <taxon>Actinomycetospora</taxon>
    </lineage>
</organism>
<proteinExistence type="inferred from homology"/>
<dbReference type="PROSITE" id="PS50801">
    <property type="entry name" value="STAS"/>
    <property type="match status" value="1"/>
</dbReference>
<dbReference type="InterPro" id="IPR036513">
    <property type="entry name" value="STAS_dom_sf"/>
</dbReference>
<comment type="caution">
    <text evidence="4">The sequence shown here is derived from an EMBL/GenBank/DDBJ whole genome shotgun (WGS) entry which is preliminary data.</text>
</comment>
<dbReference type="InterPro" id="IPR003658">
    <property type="entry name" value="Anti-sigma_ant"/>
</dbReference>